<dbReference type="EMBL" id="BORR01000005">
    <property type="protein sequence ID" value="GIO36981.1"/>
    <property type="molecule type" value="Genomic_DNA"/>
</dbReference>
<accession>A0A919XPR1</accession>
<dbReference type="SMART" id="SM00387">
    <property type="entry name" value="HATPase_c"/>
    <property type="match status" value="1"/>
</dbReference>
<feature type="transmembrane region" description="Helical" evidence="9">
    <location>
        <begin position="12"/>
        <end position="34"/>
    </location>
</feature>
<keyword evidence="9" id="KW-1133">Transmembrane helix</keyword>
<keyword evidence="5 11" id="KW-0418">Kinase</keyword>
<dbReference type="InterPro" id="IPR036890">
    <property type="entry name" value="HATPase_C_sf"/>
</dbReference>
<dbReference type="Proteomes" id="UP000681162">
    <property type="component" value="Unassembled WGS sequence"/>
</dbReference>
<dbReference type="GO" id="GO:0005524">
    <property type="term" value="F:ATP binding"/>
    <property type="evidence" value="ECO:0007669"/>
    <property type="project" value="UniProtKB-KW"/>
</dbReference>
<name>A0A919XPR1_9BACL</name>
<sequence>MKRPRRWFTLRNQIFVGFMLVMLFVLGIASVLTYSSVSTMLKSNAEKHIGQTAIQANGRLDALIAQIDMITTQIATNDYIQELLLSEVDGAETPFNARQSLLSILGSSQSYVTGIKALELYSNDYSRLFPLNDIPLNDTIDQEWILAADRGKGELVWLGVDPGDPSAVLALKRVRLVDRWFSSGGFLMLRLDKAYFQFDEQIGGEAGESILLVDANQQPITTNFNLDSGLDLGQLLGNQEKNISINGNDYIMVKQYSETTGWTLVFFTPVSYVTNGISTLRTAILVSGAIGVLLFLIMSLILSTMITRPIFKLIKAMRGARFGVLQPNPMFSNTMEINELNNSYNQMVENMNELIRVVYEKEILQSRTELKALQAQINPHFLFNTLEAFYWSLEEKGEEELANLVVSMSSLFRYTISTPNQDEWVTIEDELAHIRRYLQLMDIRLADRLTWAINASEFEHLKIPKLLIQPLVENAIRHGVENMEGPGEVTISVEAANRGGYVRITVRDNGPGMEEDTLRDLWQAMEGGKVVSSKGTGVGVVNVRQRLRLYYDGVSGGRHELEVISRPGEGTSVSFEIPSEYGGP</sequence>
<keyword evidence="4" id="KW-0547">Nucleotide-binding</keyword>
<feature type="domain" description="Histidine kinase" evidence="10">
    <location>
        <begin position="467"/>
        <end position="581"/>
    </location>
</feature>
<dbReference type="GO" id="GO:0000155">
    <property type="term" value="F:phosphorelay sensor kinase activity"/>
    <property type="evidence" value="ECO:0007669"/>
    <property type="project" value="InterPro"/>
</dbReference>
<evidence type="ECO:0000256" key="8">
    <source>
        <dbReference type="SAM" id="Coils"/>
    </source>
</evidence>
<keyword evidence="6" id="KW-0067">ATP-binding</keyword>
<evidence type="ECO:0000256" key="3">
    <source>
        <dbReference type="ARBA" id="ARBA00022679"/>
    </source>
</evidence>
<dbReference type="Gene3D" id="6.10.340.10">
    <property type="match status" value="1"/>
</dbReference>
<dbReference type="PROSITE" id="PS50109">
    <property type="entry name" value="HIS_KIN"/>
    <property type="match status" value="1"/>
</dbReference>
<evidence type="ECO:0000256" key="4">
    <source>
        <dbReference type="ARBA" id="ARBA00022741"/>
    </source>
</evidence>
<organism evidence="11 12">
    <name type="scientific">Paenibacillus antibioticophila</name>
    <dbReference type="NCBI Taxonomy" id="1274374"/>
    <lineage>
        <taxon>Bacteria</taxon>
        <taxon>Bacillati</taxon>
        <taxon>Bacillota</taxon>
        <taxon>Bacilli</taxon>
        <taxon>Bacillales</taxon>
        <taxon>Paenibacillaceae</taxon>
        <taxon>Paenibacillus</taxon>
    </lineage>
</organism>
<dbReference type="InterPro" id="IPR003594">
    <property type="entry name" value="HATPase_dom"/>
</dbReference>
<keyword evidence="3" id="KW-0808">Transferase</keyword>
<dbReference type="PRINTS" id="PR00344">
    <property type="entry name" value="BCTRLSENSOR"/>
</dbReference>
<evidence type="ECO:0000256" key="1">
    <source>
        <dbReference type="ARBA" id="ARBA00000085"/>
    </source>
</evidence>
<dbReference type="RefSeq" id="WP_306432685.1">
    <property type="nucleotide sequence ID" value="NZ_BORR01000005.1"/>
</dbReference>
<evidence type="ECO:0000256" key="9">
    <source>
        <dbReference type="SAM" id="Phobius"/>
    </source>
</evidence>
<evidence type="ECO:0000313" key="11">
    <source>
        <dbReference type="EMBL" id="GIO36981.1"/>
    </source>
</evidence>
<dbReference type="PANTHER" id="PTHR34220:SF7">
    <property type="entry name" value="SENSOR HISTIDINE KINASE YPDA"/>
    <property type="match status" value="1"/>
</dbReference>
<dbReference type="PANTHER" id="PTHR34220">
    <property type="entry name" value="SENSOR HISTIDINE KINASE YPDA"/>
    <property type="match status" value="1"/>
</dbReference>
<proteinExistence type="predicted"/>
<comment type="caution">
    <text evidence="11">The sequence shown here is derived from an EMBL/GenBank/DDBJ whole genome shotgun (WGS) entry which is preliminary data.</text>
</comment>
<dbReference type="GO" id="GO:0016020">
    <property type="term" value="C:membrane"/>
    <property type="evidence" value="ECO:0007669"/>
    <property type="project" value="InterPro"/>
</dbReference>
<evidence type="ECO:0000256" key="5">
    <source>
        <dbReference type="ARBA" id="ARBA00022777"/>
    </source>
</evidence>
<dbReference type="InterPro" id="IPR005467">
    <property type="entry name" value="His_kinase_dom"/>
</dbReference>
<dbReference type="EC" id="2.7.13.3" evidence="2"/>
<keyword evidence="12" id="KW-1185">Reference proteome</keyword>
<evidence type="ECO:0000256" key="7">
    <source>
        <dbReference type="ARBA" id="ARBA00023012"/>
    </source>
</evidence>
<protein>
    <recommendedName>
        <fullName evidence="2">histidine kinase</fullName>
        <ecNumber evidence="2">2.7.13.3</ecNumber>
    </recommendedName>
</protein>
<comment type="catalytic activity">
    <reaction evidence="1">
        <text>ATP + protein L-histidine = ADP + protein N-phospho-L-histidine.</text>
        <dbReference type="EC" id="2.7.13.3"/>
    </reaction>
</comment>
<dbReference type="InterPro" id="IPR004358">
    <property type="entry name" value="Sig_transdc_His_kin-like_C"/>
</dbReference>
<dbReference type="InterPro" id="IPR050640">
    <property type="entry name" value="Bact_2-comp_sensor_kinase"/>
</dbReference>
<gene>
    <name evidence="11" type="primary">yesM_4</name>
    <name evidence="11" type="ORF">J41TS12_18420</name>
</gene>
<dbReference type="Pfam" id="PF06580">
    <property type="entry name" value="His_kinase"/>
    <property type="match status" value="1"/>
</dbReference>
<keyword evidence="9" id="KW-0812">Transmembrane</keyword>
<reference evidence="11 12" key="1">
    <citation type="submission" date="2021-03" db="EMBL/GenBank/DDBJ databases">
        <title>Antimicrobial resistance genes in bacteria isolated from Japanese honey, and their potential for conferring macrolide and lincosamide resistance in the American foulbrood pathogen Paenibacillus larvae.</title>
        <authorList>
            <person name="Okamoto M."/>
            <person name="Kumagai M."/>
            <person name="Kanamori H."/>
            <person name="Takamatsu D."/>
        </authorList>
    </citation>
    <scope>NUCLEOTIDE SEQUENCE [LARGE SCALE GENOMIC DNA]</scope>
    <source>
        <strain evidence="11 12">J41TS12</strain>
    </source>
</reference>
<dbReference type="Pfam" id="PF02518">
    <property type="entry name" value="HATPase_c"/>
    <property type="match status" value="1"/>
</dbReference>
<keyword evidence="9" id="KW-0472">Membrane</keyword>
<feature type="coiled-coil region" evidence="8">
    <location>
        <begin position="337"/>
        <end position="376"/>
    </location>
</feature>
<evidence type="ECO:0000313" key="12">
    <source>
        <dbReference type="Proteomes" id="UP000681162"/>
    </source>
</evidence>
<dbReference type="SUPFAM" id="SSF55874">
    <property type="entry name" value="ATPase domain of HSP90 chaperone/DNA topoisomerase II/histidine kinase"/>
    <property type="match status" value="1"/>
</dbReference>
<dbReference type="InterPro" id="IPR010559">
    <property type="entry name" value="Sig_transdc_His_kin_internal"/>
</dbReference>
<keyword evidence="8" id="KW-0175">Coiled coil</keyword>
<dbReference type="AlphaFoldDB" id="A0A919XPR1"/>
<evidence type="ECO:0000256" key="2">
    <source>
        <dbReference type="ARBA" id="ARBA00012438"/>
    </source>
</evidence>
<evidence type="ECO:0000256" key="6">
    <source>
        <dbReference type="ARBA" id="ARBA00022840"/>
    </source>
</evidence>
<keyword evidence="7" id="KW-0902">Two-component regulatory system</keyword>
<dbReference type="Gene3D" id="3.30.565.10">
    <property type="entry name" value="Histidine kinase-like ATPase, C-terminal domain"/>
    <property type="match status" value="1"/>
</dbReference>
<evidence type="ECO:0000259" key="10">
    <source>
        <dbReference type="PROSITE" id="PS50109"/>
    </source>
</evidence>
<feature type="transmembrane region" description="Helical" evidence="9">
    <location>
        <begin position="284"/>
        <end position="311"/>
    </location>
</feature>